<dbReference type="InterPro" id="IPR015915">
    <property type="entry name" value="Kelch-typ_b-propeller"/>
</dbReference>
<accession>A0ABS5JV24</accession>
<dbReference type="Proteomes" id="UP000708576">
    <property type="component" value="Unassembled WGS sequence"/>
</dbReference>
<evidence type="ECO:0000256" key="3">
    <source>
        <dbReference type="SAM" id="SignalP"/>
    </source>
</evidence>
<name>A0ABS5JV24_9BACT</name>
<feature type="signal peptide" evidence="3">
    <location>
        <begin position="1"/>
        <end position="18"/>
    </location>
</feature>
<evidence type="ECO:0000313" key="5">
    <source>
        <dbReference type="EMBL" id="MBS2098747.1"/>
    </source>
</evidence>
<evidence type="ECO:0000256" key="1">
    <source>
        <dbReference type="ARBA" id="ARBA00022441"/>
    </source>
</evidence>
<protein>
    <recommendedName>
        <fullName evidence="4">Attractin/MKLN-like beta-propeller domain-containing protein</fullName>
    </recommendedName>
</protein>
<gene>
    <name evidence="5" type="ORF">KEM10_10690</name>
</gene>
<comment type="caution">
    <text evidence="5">The sequence shown here is derived from an EMBL/GenBank/DDBJ whole genome shotgun (WGS) entry which is preliminary data.</text>
</comment>
<dbReference type="PANTHER" id="PTHR46344:SF27">
    <property type="entry name" value="KELCH REPEAT SUPERFAMILY PROTEIN"/>
    <property type="match status" value="1"/>
</dbReference>
<dbReference type="SMART" id="SM00612">
    <property type="entry name" value="Kelch"/>
    <property type="match status" value="5"/>
</dbReference>
<keyword evidence="2" id="KW-0677">Repeat</keyword>
<feature type="domain" description="Attractin/MKLN-like beta-propeller" evidence="4">
    <location>
        <begin position="194"/>
        <end position="448"/>
    </location>
</feature>
<dbReference type="RefSeq" id="WP_212215989.1">
    <property type="nucleotide sequence ID" value="NZ_JAGUCO010000006.1"/>
</dbReference>
<evidence type="ECO:0000256" key="2">
    <source>
        <dbReference type="ARBA" id="ARBA00022737"/>
    </source>
</evidence>
<organism evidence="5 6">
    <name type="scientific">Carboxylicivirga linearis</name>
    <dbReference type="NCBI Taxonomy" id="1628157"/>
    <lineage>
        <taxon>Bacteria</taxon>
        <taxon>Pseudomonadati</taxon>
        <taxon>Bacteroidota</taxon>
        <taxon>Bacteroidia</taxon>
        <taxon>Marinilabiliales</taxon>
        <taxon>Marinilabiliaceae</taxon>
        <taxon>Carboxylicivirga</taxon>
    </lineage>
</organism>
<keyword evidence="6" id="KW-1185">Reference proteome</keyword>
<dbReference type="Pfam" id="PF24981">
    <property type="entry name" value="Beta-prop_ATRN-LZTR1"/>
    <property type="match status" value="1"/>
</dbReference>
<reference evidence="5 6" key="1">
    <citation type="journal article" date="2015" name="Int. J. Syst. Evol. Microbiol.">
        <title>Carboxylicivirga linearis sp. nov., isolated from a sea cucumber culture pond.</title>
        <authorList>
            <person name="Wang F.Q."/>
            <person name="Zhou Y.X."/>
            <person name="Lin X.Z."/>
            <person name="Chen G.J."/>
            <person name="Du Z.J."/>
        </authorList>
    </citation>
    <scope>NUCLEOTIDE SEQUENCE [LARGE SCALE GENOMIC DNA]</scope>
    <source>
        <strain evidence="5 6">FB218</strain>
    </source>
</reference>
<evidence type="ECO:0000313" key="6">
    <source>
        <dbReference type="Proteomes" id="UP000708576"/>
    </source>
</evidence>
<feature type="chain" id="PRO_5046386132" description="Attractin/MKLN-like beta-propeller domain-containing protein" evidence="3">
    <location>
        <begin position="19"/>
        <end position="471"/>
    </location>
</feature>
<proteinExistence type="predicted"/>
<dbReference type="Gene3D" id="2.120.10.80">
    <property type="entry name" value="Kelch-type beta propeller"/>
    <property type="match status" value="2"/>
</dbReference>
<evidence type="ECO:0000259" key="4">
    <source>
        <dbReference type="Pfam" id="PF24981"/>
    </source>
</evidence>
<sequence>MKKLLSAVLLFITIIAVGQQSAPQHFNYQTLIRNTDGTYVSNADVYIKISIVQDAPDGDLVYNEVQQATTNDYGLINLKIGEGITNDDFSSIEWGSAQMFVKVEASIGNEQNYFEVGVNPFSSVPYALFAEKTGTDYKVPTGTGILSFNTESPDGYGFTGNKITTTRQEGIWSEESSFVNGRRYPVVCATDTEIYVMGGESQSDFTSALFEAYNLNDNTWSVKTDLPLGRVHAAATYLNGKVYVAGGFKSGSNTAVVDVDVYDPATDTWSTIASMNNGRWGLSLVAFNNKLYAIGGLADLSSTNVTNIEEYDFNTDTWSIVAEIPYTLIGAKATIYNGKIYIGNGRESMSGSKPINNFMVTYDIDTKEWELLPAMNQGRVSYAIGVINNRVVVAGGFDNENFVSSTETYDPITKTWFIEGDLSKIKAGLTGVTVNNDFWVFGGHNSDLKLNDAEKLIMKTVSEDMYIHVSE</sequence>
<dbReference type="InterPro" id="IPR006652">
    <property type="entry name" value="Kelch_1"/>
</dbReference>
<dbReference type="EMBL" id="JAGUCO010000006">
    <property type="protein sequence ID" value="MBS2098747.1"/>
    <property type="molecule type" value="Genomic_DNA"/>
</dbReference>
<keyword evidence="3" id="KW-0732">Signal</keyword>
<dbReference type="SUPFAM" id="SSF117281">
    <property type="entry name" value="Kelch motif"/>
    <property type="match status" value="2"/>
</dbReference>
<dbReference type="InterPro" id="IPR056737">
    <property type="entry name" value="Beta-prop_ATRN-MKLN-like"/>
</dbReference>
<dbReference type="PANTHER" id="PTHR46344">
    <property type="entry name" value="OS02G0202900 PROTEIN"/>
    <property type="match status" value="1"/>
</dbReference>
<keyword evidence="1" id="KW-0880">Kelch repeat</keyword>